<dbReference type="Gene3D" id="3.30.420.40">
    <property type="match status" value="2"/>
</dbReference>
<protein>
    <submittedName>
        <fullName evidence="2">ROK family protein</fullName>
    </submittedName>
</protein>
<dbReference type="PROSITE" id="PS01125">
    <property type="entry name" value="ROK"/>
    <property type="match status" value="1"/>
</dbReference>
<evidence type="ECO:0000313" key="2">
    <source>
        <dbReference type="EMBL" id="URN92476.1"/>
    </source>
</evidence>
<dbReference type="InterPro" id="IPR043129">
    <property type="entry name" value="ATPase_NBD"/>
</dbReference>
<dbReference type="Pfam" id="PF00480">
    <property type="entry name" value="ROK"/>
    <property type="match status" value="1"/>
</dbReference>
<dbReference type="KEGG" id="plig:NAG76_11245"/>
<gene>
    <name evidence="2" type="ORF">NAG76_11245</name>
</gene>
<dbReference type="PANTHER" id="PTHR18964">
    <property type="entry name" value="ROK (REPRESSOR, ORF, KINASE) FAMILY"/>
    <property type="match status" value="1"/>
</dbReference>
<organism evidence="2 3">
    <name type="scientific">Candidatus Pristimantibacillus lignocellulolyticus</name>
    <dbReference type="NCBI Taxonomy" id="2994561"/>
    <lineage>
        <taxon>Bacteria</taxon>
        <taxon>Bacillati</taxon>
        <taxon>Bacillota</taxon>
        <taxon>Bacilli</taxon>
        <taxon>Bacillales</taxon>
        <taxon>Paenibacillaceae</taxon>
        <taxon>Candidatus Pristimantibacillus</taxon>
    </lineage>
</organism>
<dbReference type="SUPFAM" id="SSF53067">
    <property type="entry name" value="Actin-like ATPase domain"/>
    <property type="match status" value="1"/>
</dbReference>
<name>A0A9J6Z8Z4_9BACL</name>
<dbReference type="InterPro" id="IPR049874">
    <property type="entry name" value="ROK_cs"/>
</dbReference>
<dbReference type="PANTHER" id="PTHR18964:SF149">
    <property type="entry name" value="BIFUNCTIONAL UDP-N-ACETYLGLUCOSAMINE 2-EPIMERASE_N-ACETYLMANNOSAMINE KINASE"/>
    <property type="match status" value="1"/>
</dbReference>
<evidence type="ECO:0000313" key="3">
    <source>
        <dbReference type="Proteomes" id="UP001056756"/>
    </source>
</evidence>
<sequence length="314" mass="33742">MLGHNTYVIGVDIGKTTTLVALVNGNGEILHQIEFPTLPEHGWENTLSTIVEAVTSLECHIPERGIWIGIGISSAGVINCERISIVYASNLGWHNAEVGTILKERFNVPVRIGNDANVAAVAEYVWGAKKEMKDLIYITVSTGIGAGIINGGQLLKGESYSAGEFGHITIDVMGQQCRCGNYGCLENYCSGTAIANIANRRLGKLKGRSWTTKDVFDAARNGNGIALDIVKVAGIYLGNSIVSLIHLFNPTKVILGGGIINNDNLLFEEAYKTINNRCLPTMRNQVTVQKTSFGREIGVLGAAGIFFMDAANSQ</sequence>
<dbReference type="EMBL" id="CP097899">
    <property type="protein sequence ID" value="URN92476.1"/>
    <property type="molecule type" value="Genomic_DNA"/>
</dbReference>
<dbReference type="Proteomes" id="UP001056756">
    <property type="component" value="Chromosome"/>
</dbReference>
<comment type="similarity">
    <text evidence="1">Belongs to the ROK (NagC/XylR) family.</text>
</comment>
<proteinExistence type="inferred from homology"/>
<reference evidence="2" key="1">
    <citation type="submission" date="2022-05" db="EMBL/GenBank/DDBJ databases">
        <title>Novel bacterial taxa in a minimal lignocellulolytic consortium and its capacity to transform plastics disclosed by genome-resolved metagenomics.</title>
        <authorList>
            <person name="Rodriguez C.A.D."/>
            <person name="Diaz-Garcia L."/>
            <person name="Herrera K."/>
            <person name="Tarazona N.A."/>
            <person name="Sproer C."/>
            <person name="Overmann J."/>
            <person name="Jimenez D.J."/>
        </authorList>
    </citation>
    <scope>NUCLEOTIDE SEQUENCE</scope>
    <source>
        <strain evidence="2">MAG5</strain>
    </source>
</reference>
<evidence type="ECO:0000256" key="1">
    <source>
        <dbReference type="ARBA" id="ARBA00006479"/>
    </source>
</evidence>
<dbReference type="InterPro" id="IPR000600">
    <property type="entry name" value="ROK"/>
</dbReference>
<accession>A0A9J6Z8Z4</accession>
<dbReference type="AlphaFoldDB" id="A0A9J6Z8Z4"/>